<comment type="subcellular location">
    <subcellularLocation>
        <location evidence="1">Cell outer membrane</location>
    </subcellularLocation>
</comment>
<dbReference type="InterPro" id="IPR011250">
    <property type="entry name" value="OMP/PagP_B-barrel"/>
</dbReference>
<accession>A0A0N1JT36</accession>
<dbReference type="Proteomes" id="UP000037939">
    <property type="component" value="Unassembled WGS sequence"/>
</dbReference>
<name>A0A0N1JT36_9NEIS</name>
<proteinExistence type="predicted"/>
<evidence type="ECO:0000313" key="3">
    <source>
        <dbReference type="EMBL" id="KPC53516.1"/>
    </source>
</evidence>
<comment type="caution">
    <text evidence="3">The sequence shown here is derived from an EMBL/GenBank/DDBJ whole genome shotgun (WGS) entry which is preliminary data.</text>
</comment>
<organism evidence="3 4">
    <name type="scientific">Amantichitinum ursilacus</name>
    <dbReference type="NCBI Taxonomy" id="857265"/>
    <lineage>
        <taxon>Bacteria</taxon>
        <taxon>Pseudomonadati</taxon>
        <taxon>Pseudomonadota</taxon>
        <taxon>Betaproteobacteria</taxon>
        <taxon>Neisseriales</taxon>
        <taxon>Chitinibacteraceae</taxon>
        <taxon>Amantichitinum</taxon>
    </lineage>
</organism>
<dbReference type="GO" id="GO:0009279">
    <property type="term" value="C:cell outer membrane"/>
    <property type="evidence" value="ECO:0007669"/>
    <property type="project" value="UniProtKB-SubCell"/>
</dbReference>
<keyword evidence="4" id="KW-1185">Reference proteome</keyword>
<dbReference type="EMBL" id="LAQT01000006">
    <property type="protein sequence ID" value="KPC53516.1"/>
    <property type="molecule type" value="Genomic_DNA"/>
</dbReference>
<dbReference type="Gene3D" id="2.40.160.90">
    <property type="match status" value="1"/>
</dbReference>
<sequence length="318" mass="33966">MSGVHLMKRAILSCFVIPVLCASLSGCGGGDERIGKHVDLPDTGPQPVATTPQLDNMTIGNAEVYRDNTYNNIFTSPDSTTTLTATQKLHTELRRTNGLGPLVWTSPVTLGAGVTLSGQEVVLTMSSERMAYRLLNPTGYQSLQHVLWEYQDGSNQIGQSTAGYVPANWRTAAAGKTGTAAFKGEAYQTIIDNNASNSTNPHGGDRRVIYISNATAVFDYAKGTMTVAVGANPRLANASPGALTVDSARLVINAEILMQAKDGNYGVNQNQPGYLSAEGLFYGPSANEFGGVIHSNYIDDAGQRHKMMTSFALRQARQ</sequence>
<dbReference type="AlphaFoldDB" id="A0A0N1JT36"/>
<feature type="domain" description="Transferrin-binding protein B C-lobe/N-lobe beta-barrel" evidence="2">
    <location>
        <begin position="176"/>
        <end position="312"/>
    </location>
</feature>
<dbReference type="STRING" id="857265.WG78_08345"/>
<reference evidence="3 4" key="1">
    <citation type="submission" date="2015-07" db="EMBL/GenBank/DDBJ databases">
        <title>Draft genome sequence of the Amantichitinum ursilacus IGB-41, a new chitin-degrading bacterium.</title>
        <authorList>
            <person name="Kirstahler P."/>
            <person name="Guenther M."/>
            <person name="Grumaz C."/>
            <person name="Rupp S."/>
            <person name="Zibek S."/>
            <person name="Sohn K."/>
        </authorList>
    </citation>
    <scope>NUCLEOTIDE SEQUENCE [LARGE SCALE GENOMIC DNA]</scope>
    <source>
        <strain evidence="3 4">IGB-41</strain>
    </source>
</reference>
<dbReference type="RefSeq" id="WP_152969125.1">
    <property type="nucleotide sequence ID" value="NZ_LAQT01000006.1"/>
</dbReference>
<dbReference type="Pfam" id="PF01298">
    <property type="entry name" value="TbpB_B_D"/>
    <property type="match status" value="1"/>
</dbReference>
<dbReference type="InterPro" id="IPR001677">
    <property type="entry name" value="TbpB_B_D"/>
</dbReference>
<gene>
    <name evidence="3" type="ORF">WG78_08345</name>
</gene>
<dbReference type="SUPFAM" id="SSF56925">
    <property type="entry name" value="OMPA-like"/>
    <property type="match status" value="1"/>
</dbReference>
<evidence type="ECO:0000259" key="2">
    <source>
        <dbReference type="Pfam" id="PF01298"/>
    </source>
</evidence>
<protein>
    <recommendedName>
        <fullName evidence="2">Transferrin-binding protein B C-lobe/N-lobe beta-barrel domain-containing protein</fullName>
    </recommendedName>
</protein>
<evidence type="ECO:0000313" key="4">
    <source>
        <dbReference type="Proteomes" id="UP000037939"/>
    </source>
</evidence>
<evidence type="ECO:0000256" key="1">
    <source>
        <dbReference type="ARBA" id="ARBA00004442"/>
    </source>
</evidence>